<accession>A0A7X9NGM9</accession>
<protein>
    <submittedName>
        <fullName evidence="2">Uncharacterized protein</fullName>
    </submittedName>
</protein>
<dbReference type="AlphaFoldDB" id="A0A7X9NGM9"/>
<feature type="transmembrane region" description="Helical" evidence="1">
    <location>
        <begin position="9"/>
        <end position="29"/>
    </location>
</feature>
<organism evidence="2 3">
    <name type="scientific">Faecalicoccus pleomorphus</name>
    <dbReference type="NCBI Taxonomy" id="1323"/>
    <lineage>
        <taxon>Bacteria</taxon>
        <taxon>Bacillati</taxon>
        <taxon>Bacillota</taxon>
        <taxon>Erysipelotrichia</taxon>
        <taxon>Erysipelotrichales</taxon>
        <taxon>Erysipelotrichaceae</taxon>
        <taxon>Faecalicoccus</taxon>
    </lineage>
</organism>
<comment type="caution">
    <text evidence="2">The sequence shown here is derived from an EMBL/GenBank/DDBJ whole genome shotgun (WGS) entry which is preliminary data.</text>
</comment>
<dbReference type="Proteomes" id="UP000540014">
    <property type="component" value="Unassembled WGS sequence"/>
</dbReference>
<keyword evidence="1" id="KW-0472">Membrane</keyword>
<evidence type="ECO:0000313" key="2">
    <source>
        <dbReference type="EMBL" id="NME43890.1"/>
    </source>
</evidence>
<evidence type="ECO:0000256" key="1">
    <source>
        <dbReference type="SAM" id="Phobius"/>
    </source>
</evidence>
<reference evidence="2 3" key="1">
    <citation type="submission" date="2020-04" db="EMBL/GenBank/DDBJ databases">
        <authorList>
            <person name="Hitch T.C.A."/>
            <person name="Wylensek D."/>
            <person name="Clavel T."/>
        </authorList>
    </citation>
    <scope>NUCLEOTIDE SEQUENCE [LARGE SCALE GENOMIC DNA]</scope>
    <source>
        <strain evidence="2 3">BSM-383-APC-22F</strain>
    </source>
</reference>
<evidence type="ECO:0000313" key="3">
    <source>
        <dbReference type="Proteomes" id="UP000540014"/>
    </source>
</evidence>
<keyword evidence="1" id="KW-1133">Transmembrane helix</keyword>
<proteinExistence type="predicted"/>
<dbReference type="EMBL" id="JABAFR010000005">
    <property type="protein sequence ID" value="NME43890.1"/>
    <property type="molecule type" value="Genomic_DNA"/>
</dbReference>
<sequence length="164" mass="18570">MTISLKKSIYIIISMITVICMCIMPTQAWGRKLITKSVSGSFSWTFYDYNYSFNAVAGITYNDSNNITQISDLLFSNIVCNSSSMNFPGSIVPRQSSKYFTSSSATYVVTVTRNAYGMYADKVDYTLTYRPSDPGTPYSLNQDKQEFEVEIVEGEPYDIQIFQQ</sequence>
<keyword evidence="1" id="KW-0812">Transmembrane</keyword>
<gene>
    <name evidence="2" type="ORF">HF861_03210</name>
</gene>
<name>A0A7X9NGM9_9FIRM</name>
<dbReference type="RefSeq" id="WP_168964864.1">
    <property type="nucleotide sequence ID" value="NZ_JABAFR010000005.1"/>
</dbReference>